<proteinExistence type="predicted"/>
<name>A0ABQ8TZ24_PERAM</name>
<keyword evidence="2" id="KW-1185">Reference proteome</keyword>
<evidence type="ECO:0000313" key="1">
    <source>
        <dbReference type="EMBL" id="KAJ4451553.1"/>
    </source>
</evidence>
<comment type="caution">
    <text evidence="1">The sequence shown here is derived from an EMBL/GenBank/DDBJ whole genome shotgun (WGS) entry which is preliminary data.</text>
</comment>
<dbReference type="Proteomes" id="UP001148838">
    <property type="component" value="Unassembled WGS sequence"/>
</dbReference>
<accession>A0ABQ8TZ24</accession>
<gene>
    <name evidence="1" type="ORF">ANN_03019</name>
</gene>
<protein>
    <recommendedName>
        <fullName evidence="3">DUF4817 domain-containing protein</fullName>
    </recommendedName>
</protein>
<organism evidence="1 2">
    <name type="scientific">Periplaneta americana</name>
    <name type="common">American cockroach</name>
    <name type="synonym">Blatta americana</name>
    <dbReference type="NCBI Taxonomy" id="6978"/>
    <lineage>
        <taxon>Eukaryota</taxon>
        <taxon>Metazoa</taxon>
        <taxon>Ecdysozoa</taxon>
        <taxon>Arthropoda</taxon>
        <taxon>Hexapoda</taxon>
        <taxon>Insecta</taxon>
        <taxon>Pterygota</taxon>
        <taxon>Neoptera</taxon>
        <taxon>Polyneoptera</taxon>
        <taxon>Dictyoptera</taxon>
        <taxon>Blattodea</taxon>
        <taxon>Blattoidea</taxon>
        <taxon>Blattidae</taxon>
        <taxon>Blattinae</taxon>
        <taxon>Periplaneta</taxon>
    </lineage>
</organism>
<evidence type="ECO:0000313" key="2">
    <source>
        <dbReference type="Proteomes" id="UP001148838"/>
    </source>
</evidence>
<evidence type="ECO:0008006" key="3">
    <source>
        <dbReference type="Google" id="ProtNLM"/>
    </source>
</evidence>
<reference evidence="1 2" key="1">
    <citation type="journal article" date="2022" name="Allergy">
        <title>Genome assembly and annotation of Periplaneta americana reveal a comprehensive cockroach allergen profile.</title>
        <authorList>
            <person name="Wang L."/>
            <person name="Xiong Q."/>
            <person name="Saelim N."/>
            <person name="Wang L."/>
            <person name="Nong W."/>
            <person name="Wan A.T."/>
            <person name="Shi M."/>
            <person name="Liu X."/>
            <person name="Cao Q."/>
            <person name="Hui J.H.L."/>
            <person name="Sookrung N."/>
            <person name="Leung T.F."/>
            <person name="Tungtrongchitr A."/>
            <person name="Tsui S.K.W."/>
        </authorList>
    </citation>
    <scope>NUCLEOTIDE SEQUENCE [LARGE SCALE GENOMIC DNA]</scope>
    <source>
        <strain evidence="1">PWHHKU_190912</strain>
    </source>
</reference>
<dbReference type="EMBL" id="JAJSOF020000001">
    <property type="protein sequence ID" value="KAJ4451553.1"/>
    <property type="molecule type" value="Genomic_DNA"/>
</dbReference>
<sequence>MEEHVFIIRVYCKTDSIHVCQERFVERFGGNRHPPSKFTIWSYRRNLKHMELYWTDMQRTNDTGNDRECEGKATGVSL</sequence>